<dbReference type="OrthoDB" id="9786431at2"/>
<dbReference type="InterPro" id="IPR001782">
    <property type="entry name" value="Flag_FlgI"/>
</dbReference>
<evidence type="ECO:0000256" key="4">
    <source>
        <dbReference type="ARBA" id="ARBA00022729"/>
    </source>
</evidence>
<dbReference type="RefSeq" id="WP_105074327.1">
    <property type="nucleotide sequence ID" value="NZ_PPGH01000037.1"/>
</dbReference>
<dbReference type="Pfam" id="PF02119">
    <property type="entry name" value="FlgI"/>
    <property type="match status" value="1"/>
</dbReference>
<evidence type="ECO:0000313" key="8">
    <source>
        <dbReference type="Proteomes" id="UP000239936"/>
    </source>
</evidence>
<dbReference type="HAMAP" id="MF_00416">
    <property type="entry name" value="FlgI"/>
    <property type="match status" value="1"/>
</dbReference>
<comment type="function">
    <text evidence="1 6">Assembles around the rod to form the L-ring and probably protects the motor/basal body from shearing forces during rotation.</text>
</comment>
<keyword evidence="5 6" id="KW-0975">Bacterial flagellum</keyword>
<dbReference type="PRINTS" id="PR01010">
    <property type="entry name" value="FLGPRINGFLGI"/>
</dbReference>
<keyword evidence="8" id="KW-1185">Reference proteome</keyword>
<evidence type="ECO:0000256" key="2">
    <source>
        <dbReference type="ARBA" id="ARBA00004117"/>
    </source>
</evidence>
<protein>
    <recommendedName>
        <fullName evidence="6">Flagellar P-ring protein</fullName>
    </recommendedName>
    <alternativeName>
        <fullName evidence="6">Basal body P-ring protein</fullName>
    </alternativeName>
</protein>
<organism evidence="7 8">
    <name type="scientific">Chromatium okenii</name>
    <dbReference type="NCBI Taxonomy" id="61644"/>
    <lineage>
        <taxon>Bacteria</taxon>
        <taxon>Pseudomonadati</taxon>
        <taxon>Pseudomonadota</taxon>
        <taxon>Gammaproteobacteria</taxon>
        <taxon>Chromatiales</taxon>
        <taxon>Chromatiaceae</taxon>
        <taxon>Chromatium</taxon>
    </lineage>
</organism>
<dbReference type="GO" id="GO:0030288">
    <property type="term" value="C:outer membrane-bounded periplasmic space"/>
    <property type="evidence" value="ECO:0007669"/>
    <property type="project" value="InterPro"/>
</dbReference>
<dbReference type="PANTHER" id="PTHR30381">
    <property type="entry name" value="FLAGELLAR P-RING PERIPLASMIC PROTEIN FLGI"/>
    <property type="match status" value="1"/>
</dbReference>
<keyword evidence="7" id="KW-0966">Cell projection</keyword>
<dbReference type="AlphaFoldDB" id="A0A2S7XNG3"/>
<evidence type="ECO:0000256" key="6">
    <source>
        <dbReference type="HAMAP-Rule" id="MF_00416"/>
    </source>
</evidence>
<dbReference type="GO" id="GO:0071973">
    <property type="term" value="P:bacterial-type flagellum-dependent cell motility"/>
    <property type="evidence" value="ECO:0007669"/>
    <property type="project" value="InterPro"/>
</dbReference>
<keyword evidence="4" id="KW-0732">Signal</keyword>
<evidence type="ECO:0000256" key="3">
    <source>
        <dbReference type="ARBA" id="ARBA00008994"/>
    </source>
</evidence>
<dbReference type="GO" id="GO:0005198">
    <property type="term" value="F:structural molecule activity"/>
    <property type="evidence" value="ECO:0007669"/>
    <property type="project" value="InterPro"/>
</dbReference>
<name>A0A2S7XNG3_9GAMM</name>
<dbReference type="GO" id="GO:0009428">
    <property type="term" value="C:bacterial-type flagellum basal body, distal rod, P ring"/>
    <property type="evidence" value="ECO:0007669"/>
    <property type="project" value="InterPro"/>
</dbReference>
<comment type="similarity">
    <text evidence="3 6">Belongs to the FlgI family.</text>
</comment>
<dbReference type="Proteomes" id="UP000239936">
    <property type="component" value="Unassembled WGS sequence"/>
</dbReference>
<comment type="subcellular location">
    <subcellularLocation>
        <location evidence="2 6">Bacterial flagellum basal body</location>
    </subcellularLocation>
</comment>
<gene>
    <name evidence="6" type="primary">flgI</name>
    <name evidence="7" type="ORF">CXB77_13595</name>
</gene>
<accession>A0A2S7XNG3</accession>
<dbReference type="NCBIfam" id="NF003676">
    <property type="entry name" value="PRK05303.1"/>
    <property type="match status" value="1"/>
</dbReference>
<evidence type="ECO:0000313" key="7">
    <source>
        <dbReference type="EMBL" id="PQJ95279.1"/>
    </source>
</evidence>
<keyword evidence="7" id="KW-0282">Flagellum</keyword>
<comment type="caution">
    <text evidence="7">The sequence shown here is derived from an EMBL/GenBank/DDBJ whole genome shotgun (WGS) entry which is preliminary data.</text>
</comment>
<proteinExistence type="inferred from homology"/>
<dbReference type="EMBL" id="PPGH01000037">
    <property type="protein sequence ID" value="PQJ95279.1"/>
    <property type="molecule type" value="Genomic_DNA"/>
</dbReference>
<evidence type="ECO:0000256" key="5">
    <source>
        <dbReference type="ARBA" id="ARBA00023143"/>
    </source>
</evidence>
<sequence>MSSRIAVFSRTVLLTGICLFATNLLAGNSLIDPAEAGLSNRSGDVQERIKDLATIAGVRDNQLIGYGLVVGLTGTGDQTTQAPFTVQSLKNMLGQLGVTIPPNVNPQLKNVAAVMITADLPPFAKPGQRMDITVSSLGNAKSLRGGTLLMTPMKGLDGEVYAIAQGNLTVSGFGVEGKDGSSITVNVPSVGRIPNGATVEREVPNSFGDGNAITLNLHRPDFTTANQMAEVINRSFGKGVAEALDGSSISVRAPVDRGQRVSFVSMLENLNVTTGTPAARVVINSRTGTLVIGAGVRVTPAAITHGNLTVTIDEKLQVSQPNARAGGQTAVTPDTNVAAKQDKNRMFLFAPGTALGDIVQAINDVGAAPGDLVAILEALREAGALRAELIVI</sequence>
<dbReference type="PANTHER" id="PTHR30381:SF0">
    <property type="entry name" value="FLAGELLAR P-RING PROTEIN"/>
    <property type="match status" value="1"/>
</dbReference>
<comment type="subunit">
    <text evidence="6">The basal body constitutes a major portion of the flagellar organelle and consists of four rings (L,P,S, and M) mounted on a central rod.</text>
</comment>
<reference evidence="7 8" key="1">
    <citation type="submission" date="2018-01" db="EMBL/GenBank/DDBJ databases">
        <title>The complete genome sequence of Chromatium okenii LaCa, a purple sulfur bacterium with a turbulent life.</title>
        <authorList>
            <person name="Luedin S.M."/>
            <person name="Liechti N."/>
            <person name="Storelli N."/>
            <person name="Danza F."/>
            <person name="Wittwer M."/>
            <person name="Pothier J.F."/>
            <person name="Tonolla M.A."/>
        </authorList>
    </citation>
    <scope>NUCLEOTIDE SEQUENCE [LARGE SCALE GENOMIC DNA]</scope>
    <source>
        <strain evidence="7 8">LaCa</strain>
    </source>
</reference>
<keyword evidence="7" id="KW-0969">Cilium</keyword>
<evidence type="ECO:0000256" key="1">
    <source>
        <dbReference type="ARBA" id="ARBA00002591"/>
    </source>
</evidence>